<organism evidence="2 3">
    <name type="scientific">Paenibacillus baimaensis</name>
    <dbReference type="NCBI Taxonomy" id="2982185"/>
    <lineage>
        <taxon>Bacteria</taxon>
        <taxon>Bacillati</taxon>
        <taxon>Bacillota</taxon>
        <taxon>Bacilli</taxon>
        <taxon>Bacillales</taxon>
        <taxon>Paenibacillaceae</taxon>
        <taxon>Paenibacillus</taxon>
    </lineage>
</organism>
<dbReference type="InterPro" id="IPR008964">
    <property type="entry name" value="Invasin/intimin_cell_adhesion"/>
</dbReference>
<dbReference type="Pfam" id="PF14592">
    <property type="entry name" value="Chondroitinas_B"/>
    <property type="match status" value="1"/>
</dbReference>
<dbReference type="Gene3D" id="2.160.20.10">
    <property type="entry name" value="Single-stranded right-handed beta-helix, Pectin lyase-like"/>
    <property type="match status" value="1"/>
</dbReference>
<evidence type="ECO:0000313" key="2">
    <source>
        <dbReference type="EMBL" id="MCU6794479.1"/>
    </source>
</evidence>
<dbReference type="InterPro" id="IPR003961">
    <property type="entry name" value="FN3_dom"/>
</dbReference>
<gene>
    <name evidence="2" type="ORF">OB236_20430</name>
</gene>
<feature type="domain" description="Fibronectin type-III" evidence="1">
    <location>
        <begin position="1204"/>
        <end position="1293"/>
    </location>
</feature>
<dbReference type="Gene3D" id="2.60.40.10">
    <property type="entry name" value="Immunoglobulins"/>
    <property type="match status" value="3"/>
</dbReference>
<feature type="domain" description="Fibronectin type-III" evidence="1">
    <location>
        <begin position="859"/>
        <end position="946"/>
    </location>
</feature>
<dbReference type="Pfam" id="PF00041">
    <property type="entry name" value="fn3"/>
    <property type="match status" value="2"/>
</dbReference>
<dbReference type="CDD" id="cd14251">
    <property type="entry name" value="PL-6"/>
    <property type="match status" value="1"/>
</dbReference>
<comment type="caution">
    <text evidence="2">The sequence shown here is derived from an EMBL/GenBank/DDBJ whole genome shotgun (WGS) entry which is preliminary data.</text>
</comment>
<dbReference type="NCBIfam" id="NF033679">
    <property type="entry name" value="DNRLRE_dom"/>
    <property type="match status" value="1"/>
</dbReference>
<dbReference type="SUPFAM" id="SSF49265">
    <property type="entry name" value="Fibronectin type III"/>
    <property type="match status" value="2"/>
</dbReference>
<accession>A0ABT2UIK5</accession>
<dbReference type="EMBL" id="JAOQIO010000084">
    <property type="protein sequence ID" value="MCU6794479.1"/>
    <property type="molecule type" value="Genomic_DNA"/>
</dbReference>
<name>A0ABT2UIK5_9BACL</name>
<protein>
    <submittedName>
        <fullName evidence="2">DNRLRE domain-containing protein</fullName>
    </submittedName>
</protein>
<dbReference type="SUPFAM" id="SSF51126">
    <property type="entry name" value="Pectin lyase-like"/>
    <property type="match status" value="1"/>
</dbReference>
<sequence>MALLLSVSTPWIQPDLAEAALPYPLQEGFEGYGTTASGYTSPIAPTASASQPWVNAVGGSTNWSVGEIASGTPGNHVFNQTDTTTTSAYVVTNNYWGSNNPELTTDSMELSAKAKITGANSTYAGLVAKYSVSGSTPNYYRFTWKKNSSSYQFYLEKVTGTSKISVPQTSGTPNASGVSVTNTLLNPSFDSFGYLPLKLKVIENTDSSLTLEGYYASTLVLSGTDTTPYATGQVGLYSNAGTIAFDDVQAATISSPTSPAVIAAPIHITATYPSTGAVKVSWDTVDGAAGYNVKMATSPTGPFTKQNSTPVTTTNYTKSGLTTGTTYYFVVSSVTTSGEGSDSTPSVSGVPKAVTLPTVTTTTQLTAALASAAPGDIILLENGNYAGASYTGLNGTADNPIVIVARNKGMAKFTSTGLKFTTSSYITLQDCEFTMTASTWIRLTGSHHIRVSNNYFHSPATSSATGPKTDWVYIDGAGSHHNLIDHNLMENKLDTGKFILFDGVSAASAVTKEITQYDTVEYNIFRNTLGRQENESESIRIGVSTLVHLDAHTTIQYNIFDHCDGDPEIVSVKSGANIIRYNYFIESLGSLSLRAGNGSSAYGNMFIGNGRTELNPDPYGENLGTGGIRIYGENHKVYNNYFQGLTGSSFDAAITFTTGDKDDLMTNYPTYPALHYIAKNVVVANNTLVNNYANIELGLVRYGLPPTNLTFANNIVVGSQKELIKIMTPIPGLTWLGNIMFPQKNVPLITGNSASLTSSEVNVAYPLLKDEVLQHDAKQYAWLWTSSSYTRLRTIAYKKLGSASTAINASAGSYGSGGTYSYVNEDMDREPRTGIPDVGADEYSAAGLPADTANPTWSGSTPVSVTSIAPRHATISWTAATDDTRITAYHIYQNNLKIDTTFGDVTNYEAFGLQPGTTYTFKVEAVDQANKTVMSGNTVSASTPALTGIVASEVPVQIALGGTSKQLKVIATYADLSTEDVTAGSTYTSSSPGVLTVSTSGWVTAAALGSSIVTAAYDGSTSPPLTLKVNASAQTNLPVTADTYVDNITAANADTNYSTAATMEIKGDGTKRRAGYYKVNLPALSDRIDTVQLKLYVTSAGAGGDLQLHGLLDDSWVPTTITASNQPERARTDAALGVFSPITAGSFVTFDITPFYKSQSDGVLSLRLTNKTGGIAVKVAGLEGTTDTRDPVVIYTTISNPTAVPATPASLTAAAVGGKVNLSWNASAAADSYKVLRSTNGTSYNVIITGAGTTTSNGYTDTSVVSRTTYYYKVVASNTVGDSTASNVVTIVP</sequence>
<dbReference type="CDD" id="cd00063">
    <property type="entry name" value="FN3"/>
    <property type="match status" value="3"/>
</dbReference>
<dbReference type="SMART" id="SM00060">
    <property type="entry name" value="FN3"/>
    <property type="match status" value="3"/>
</dbReference>
<dbReference type="Gene3D" id="2.60.40.1080">
    <property type="match status" value="1"/>
</dbReference>
<evidence type="ECO:0000259" key="1">
    <source>
        <dbReference type="PROSITE" id="PS50853"/>
    </source>
</evidence>
<keyword evidence="3" id="KW-1185">Reference proteome</keyword>
<dbReference type="InterPro" id="IPR013783">
    <property type="entry name" value="Ig-like_fold"/>
</dbReference>
<evidence type="ECO:0000313" key="3">
    <source>
        <dbReference type="Proteomes" id="UP001652445"/>
    </source>
</evidence>
<feature type="domain" description="Fibronectin type-III" evidence="1">
    <location>
        <begin position="264"/>
        <end position="353"/>
    </location>
</feature>
<reference evidence="2 3" key="1">
    <citation type="submission" date="2022-09" db="EMBL/GenBank/DDBJ databases">
        <authorList>
            <person name="Han X.L."/>
            <person name="Wang Q."/>
            <person name="Lu T."/>
        </authorList>
    </citation>
    <scope>NUCLEOTIDE SEQUENCE [LARGE SCALE GENOMIC DNA]</scope>
    <source>
        <strain evidence="2 3">WQ 127069</strain>
    </source>
</reference>
<dbReference type="InterPro" id="IPR011050">
    <property type="entry name" value="Pectin_lyase_fold/virulence"/>
</dbReference>
<proteinExistence type="predicted"/>
<dbReference type="PROSITE" id="PS50853">
    <property type="entry name" value="FN3"/>
    <property type="match status" value="3"/>
</dbReference>
<dbReference type="InterPro" id="IPR036116">
    <property type="entry name" value="FN3_sf"/>
</dbReference>
<dbReference type="Proteomes" id="UP001652445">
    <property type="component" value="Unassembled WGS sequence"/>
</dbReference>
<dbReference type="Gene3D" id="2.60.120.560">
    <property type="entry name" value="Exo-inulinase, domain 1"/>
    <property type="match status" value="1"/>
</dbReference>
<dbReference type="InterPro" id="IPR012334">
    <property type="entry name" value="Pectin_lyas_fold"/>
</dbReference>
<dbReference type="SUPFAM" id="SSF49373">
    <property type="entry name" value="Invasin/intimin cell-adhesion fragments"/>
    <property type="match status" value="1"/>
</dbReference>
<dbReference type="InterPro" id="IPR039513">
    <property type="entry name" value="PL-6"/>
</dbReference>